<dbReference type="Proteomes" id="UP000008550">
    <property type="component" value="Chromosome"/>
</dbReference>
<evidence type="ECO:0000259" key="1">
    <source>
        <dbReference type="Pfam" id="PF01385"/>
    </source>
</evidence>
<proteinExistence type="predicted"/>
<organism evidence="2 3">
    <name type="scientific">Heliobacterium modesticaldum (strain ATCC 51547 / Ice1)</name>
    <dbReference type="NCBI Taxonomy" id="498761"/>
    <lineage>
        <taxon>Bacteria</taxon>
        <taxon>Bacillati</taxon>
        <taxon>Bacillota</taxon>
        <taxon>Clostridia</taxon>
        <taxon>Eubacteriales</taxon>
        <taxon>Heliobacteriaceae</taxon>
        <taxon>Heliomicrobium</taxon>
    </lineage>
</organism>
<protein>
    <recommendedName>
        <fullName evidence="1">Probable transposase IS891/IS1136/IS1341 domain-containing protein</fullName>
    </recommendedName>
</protein>
<keyword evidence="3" id="KW-1185">Reference proteome</keyword>
<dbReference type="InterPro" id="IPR001959">
    <property type="entry name" value="Transposase"/>
</dbReference>
<accession>B0TCK1</accession>
<reference evidence="2 3" key="1">
    <citation type="journal article" date="2008" name="J. Bacteriol.">
        <title>The genome of Heliobacterium modesticaldum, a phototrophic representative of the Firmicutes containing the simplest photosynthetic apparatus.</title>
        <authorList>
            <person name="Sattley W.M."/>
            <person name="Madigan M.T."/>
            <person name="Swingley W.D."/>
            <person name="Cheung P.C."/>
            <person name="Clocksin K.M."/>
            <person name="Conrad A.L."/>
            <person name="Dejesa L.C."/>
            <person name="Honchak B.M."/>
            <person name="Jung D.O."/>
            <person name="Karbach L.E."/>
            <person name="Kurdoglu A."/>
            <person name="Lahiri S."/>
            <person name="Mastrian S.D."/>
            <person name="Page L.E."/>
            <person name="Taylor H.L."/>
            <person name="Wang Z.T."/>
            <person name="Raymond J."/>
            <person name="Chen M."/>
            <person name="Blankenship R.E."/>
            <person name="Touchman J.W."/>
        </authorList>
    </citation>
    <scope>NUCLEOTIDE SEQUENCE [LARGE SCALE GENOMIC DNA]</scope>
    <source>
        <strain evidence="3">ATCC 51547 / Ice1</strain>
    </source>
</reference>
<feature type="domain" description="Probable transposase IS891/IS1136/IS1341" evidence="1">
    <location>
        <begin position="3"/>
        <end position="42"/>
    </location>
</feature>
<evidence type="ECO:0000313" key="3">
    <source>
        <dbReference type="Proteomes" id="UP000008550"/>
    </source>
</evidence>
<dbReference type="HOGENOM" id="CLU_2537925_0_0_9"/>
<dbReference type="KEGG" id="hmo:HM1_1454"/>
<sequence>MALARLHRRIRNIRQDFLHKLTTNLAKTKSEIVMEDLNVRGFQAARLAPPVVMSGKNCPFRFGNGIAQAVASTMTGIIMRLKI</sequence>
<gene>
    <name evidence="2" type="ORF">HM1_1454</name>
</gene>
<dbReference type="eggNOG" id="COG0675">
    <property type="taxonomic scope" value="Bacteria"/>
</dbReference>
<evidence type="ECO:0000313" key="2">
    <source>
        <dbReference type="EMBL" id="ABZ84027.1"/>
    </source>
</evidence>
<dbReference type="EMBL" id="CP000930">
    <property type="protein sequence ID" value="ABZ84027.1"/>
    <property type="molecule type" value="Genomic_DNA"/>
</dbReference>
<name>B0TCK1_HELMI</name>
<dbReference type="Pfam" id="PF01385">
    <property type="entry name" value="OrfB_IS605"/>
    <property type="match status" value="1"/>
</dbReference>
<dbReference type="AlphaFoldDB" id="B0TCK1"/>